<sequence>MANSPAKKTLCKYTRQDIAASNMAELIAEPQFFCGACARSSSQKNALCQPVALTELTDQVFDLTSAHTSELTSQDPIQVNPQQDHLPQVNRSAQAVEKAKALKAQREASIKETPLKHGVHLVEPIYPSPSPSPSQTKTPDLDLIKQVLKLQHKQEKAEKKQQKMRKKLLEKQSELADKHHKVLKQERKLLKQQAKLNKQQAQMKQKLAQYELDWPLSALSAVSGLNTENKERVSQLKVLH</sequence>
<dbReference type="AlphaFoldDB" id="A0A5Q0TGQ6"/>
<keyword evidence="3" id="KW-1185">Reference proteome</keyword>
<gene>
    <name evidence="2" type="ORF">GFB47_00790</name>
</gene>
<dbReference type="RefSeq" id="WP_153445768.1">
    <property type="nucleotide sequence ID" value="NZ_CP045699.1"/>
</dbReference>
<dbReference type="EMBL" id="CP045699">
    <property type="protein sequence ID" value="QGA64087.1"/>
    <property type="molecule type" value="Genomic_DNA"/>
</dbReference>
<feature type="coiled-coil region" evidence="1">
    <location>
        <begin position="147"/>
        <end position="213"/>
    </location>
</feature>
<dbReference type="Proteomes" id="UP000348942">
    <property type="component" value="Chromosome 1"/>
</dbReference>
<reference evidence="2 3" key="1">
    <citation type="submission" date="2019-10" db="EMBL/GenBank/DDBJ databases">
        <title>Vibrio sp. nov., isolated from Coralline algae surface.</title>
        <authorList>
            <person name="Geng Y."/>
            <person name="Zhang X."/>
        </authorList>
    </citation>
    <scope>NUCLEOTIDE SEQUENCE [LARGE SCALE GENOMIC DNA]</scope>
    <source>
        <strain evidence="2 3">SM1977</strain>
    </source>
</reference>
<organism evidence="2 3">
    <name type="scientific">Vibrio algicola</name>
    <dbReference type="NCBI Taxonomy" id="2662262"/>
    <lineage>
        <taxon>Bacteria</taxon>
        <taxon>Pseudomonadati</taxon>
        <taxon>Pseudomonadota</taxon>
        <taxon>Gammaproteobacteria</taxon>
        <taxon>Vibrionales</taxon>
        <taxon>Vibrionaceae</taxon>
        <taxon>Vibrio</taxon>
    </lineage>
</organism>
<proteinExistence type="predicted"/>
<evidence type="ECO:0000313" key="3">
    <source>
        <dbReference type="Proteomes" id="UP000348942"/>
    </source>
</evidence>
<protein>
    <submittedName>
        <fullName evidence="2">Uncharacterized protein</fullName>
    </submittedName>
</protein>
<evidence type="ECO:0000313" key="2">
    <source>
        <dbReference type="EMBL" id="QGA64087.1"/>
    </source>
</evidence>
<keyword evidence="1" id="KW-0175">Coiled coil</keyword>
<name>A0A5Q0TGQ6_9VIBR</name>
<accession>A0A5Q0TGQ6</accession>
<evidence type="ECO:0000256" key="1">
    <source>
        <dbReference type="SAM" id="Coils"/>
    </source>
</evidence>